<dbReference type="KEGG" id="gtt:GUITHDRAFT_103288"/>
<organism evidence="2">
    <name type="scientific">Guillardia theta (strain CCMP2712)</name>
    <name type="common">Cryptophyte</name>
    <dbReference type="NCBI Taxonomy" id="905079"/>
    <lineage>
        <taxon>Eukaryota</taxon>
        <taxon>Cryptophyceae</taxon>
        <taxon>Pyrenomonadales</taxon>
        <taxon>Geminigeraceae</taxon>
        <taxon>Guillardia</taxon>
    </lineage>
</organism>
<proteinExistence type="predicted"/>
<feature type="region of interest" description="Disordered" evidence="1">
    <location>
        <begin position="107"/>
        <end position="135"/>
    </location>
</feature>
<feature type="compositionally biased region" description="Basic and acidic residues" evidence="1">
    <location>
        <begin position="107"/>
        <end position="119"/>
    </location>
</feature>
<dbReference type="PaxDb" id="55529-EKX50696"/>
<dbReference type="RefSeq" id="XP_005837676.1">
    <property type="nucleotide sequence ID" value="XM_005837619.1"/>
</dbReference>
<feature type="region of interest" description="Disordered" evidence="1">
    <location>
        <begin position="153"/>
        <end position="222"/>
    </location>
</feature>
<reference evidence="2 4" key="1">
    <citation type="journal article" date="2012" name="Nature">
        <title>Algal genomes reveal evolutionary mosaicism and the fate of nucleomorphs.</title>
        <authorList>
            <consortium name="DOE Joint Genome Institute"/>
            <person name="Curtis B.A."/>
            <person name="Tanifuji G."/>
            <person name="Burki F."/>
            <person name="Gruber A."/>
            <person name="Irimia M."/>
            <person name="Maruyama S."/>
            <person name="Arias M.C."/>
            <person name="Ball S.G."/>
            <person name="Gile G.H."/>
            <person name="Hirakawa Y."/>
            <person name="Hopkins J.F."/>
            <person name="Kuo A."/>
            <person name="Rensing S.A."/>
            <person name="Schmutz J."/>
            <person name="Symeonidi A."/>
            <person name="Elias M."/>
            <person name="Eveleigh R.J."/>
            <person name="Herman E.K."/>
            <person name="Klute M.J."/>
            <person name="Nakayama T."/>
            <person name="Obornik M."/>
            <person name="Reyes-Prieto A."/>
            <person name="Armbrust E.V."/>
            <person name="Aves S.J."/>
            <person name="Beiko R.G."/>
            <person name="Coutinho P."/>
            <person name="Dacks J.B."/>
            <person name="Durnford D.G."/>
            <person name="Fast N.M."/>
            <person name="Green B.R."/>
            <person name="Grisdale C.J."/>
            <person name="Hempel F."/>
            <person name="Henrissat B."/>
            <person name="Hoppner M.P."/>
            <person name="Ishida K."/>
            <person name="Kim E."/>
            <person name="Koreny L."/>
            <person name="Kroth P.G."/>
            <person name="Liu Y."/>
            <person name="Malik S.B."/>
            <person name="Maier U.G."/>
            <person name="McRose D."/>
            <person name="Mock T."/>
            <person name="Neilson J.A."/>
            <person name="Onodera N.T."/>
            <person name="Poole A.M."/>
            <person name="Pritham E.J."/>
            <person name="Richards T.A."/>
            <person name="Rocap G."/>
            <person name="Roy S.W."/>
            <person name="Sarai C."/>
            <person name="Schaack S."/>
            <person name="Shirato S."/>
            <person name="Slamovits C.H."/>
            <person name="Spencer D.F."/>
            <person name="Suzuki S."/>
            <person name="Worden A.Z."/>
            <person name="Zauner S."/>
            <person name="Barry K."/>
            <person name="Bell C."/>
            <person name="Bharti A.K."/>
            <person name="Crow J.A."/>
            <person name="Grimwood J."/>
            <person name="Kramer R."/>
            <person name="Lindquist E."/>
            <person name="Lucas S."/>
            <person name="Salamov A."/>
            <person name="McFadden G.I."/>
            <person name="Lane C.E."/>
            <person name="Keeling P.J."/>
            <person name="Gray M.W."/>
            <person name="Grigoriev I.V."/>
            <person name="Archibald J.M."/>
        </authorList>
    </citation>
    <scope>NUCLEOTIDE SEQUENCE</scope>
    <source>
        <strain evidence="2 4">CCMP2712</strain>
    </source>
</reference>
<dbReference type="AlphaFoldDB" id="L1JQ32"/>
<evidence type="ECO:0000256" key="1">
    <source>
        <dbReference type="SAM" id="MobiDB-lite"/>
    </source>
</evidence>
<dbReference type="GeneID" id="17307700"/>
<dbReference type="Proteomes" id="UP000011087">
    <property type="component" value="Unassembled WGS sequence"/>
</dbReference>
<keyword evidence="4" id="KW-1185">Reference proteome</keyword>
<dbReference type="EMBL" id="JH992977">
    <property type="protein sequence ID" value="EKX50696.1"/>
    <property type="molecule type" value="Genomic_DNA"/>
</dbReference>
<sequence>MQFKGDGEQRMVEIIKCVMQYNDGAIFEWGKKEKTLKEAQEALNGHPVFAGQLKLNTLKDKWRKIEKQAEEIANGGEEKWVKLWQNGGGELSEMHQLMLDLAGRMKAMKDRKEREKRDAQDEENDARERLQGAMETTAKRCGYNIAAQTEQCLTPSPEPVDPSSEEDNSVQKTRKKNEQGGSYGRGTSCGLQKRAKQDPALYPNGKGPNRKSGSPSSDHVAGVLSQQDRLCDLLESSQANDRAVMEQFGKAQVLKAEADIIKAQAERIKAEATRSQRAADAMNAFLALHDRGVNIPDYLVKMLKGND</sequence>
<dbReference type="HOGENOM" id="CLU_935213_0_0_1"/>
<protein>
    <submittedName>
        <fullName evidence="2 3">Uncharacterized protein</fullName>
    </submittedName>
</protein>
<reference evidence="3" key="3">
    <citation type="submission" date="2016-03" db="UniProtKB">
        <authorList>
            <consortium name="EnsemblProtists"/>
        </authorList>
    </citation>
    <scope>IDENTIFICATION</scope>
</reference>
<dbReference type="EnsemblProtists" id="EKX50696">
    <property type="protein sequence ID" value="EKX50696"/>
    <property type="gene ID" value="GUITHDRAFT_103288"/>
</dbReference>
<name>L1JQ32_GUITC</name>
<accession>L1JQ32</accession>
<reference evidence="4" key="2">
    <citation type="submission" date="2012-11" db="EMBL/GenBank/DDBJ databases">
        <authorList>
            <person name="Kuo A."/>
            <person name="Curtis B.A."/>
            <person name="Tanifuji G."/>
            <person name="Burki F."/>
            <person name="Gruber A."/>
            <person name="Irimia M."/>
            <person name="Maruyama S."/>
            <person name="Arias M.C."/>
            <person name="Ball S.G."/>
            <person name="Gile G.H."/>
            <person name="Hirakawa Y."/>
            <person name="Hopkins J.F."/>
            <person name="Rensing S.A."/>
            <person name="Schmutz J."/>
            <person name="Symeonidi A."/>
            <person name="Elias M."/>
            <person name="Eveleigh R.J."/>
            <person name="Herman E.K."/>
            <person name="Klute M.J."/>
            <person name="Nakayama T."/>
            <person name="Obornik M."/>
            <person name="Reyes-Prieto A."/>
            <person name="Armbrust E.V."/>
            <person name="Aves S.J."/>
            <person name="Beiko R.G."/>
            <person name="Coutinho P."/>
            <person name="Dacks J.B."/>
            <person name="Durnford D.G."/>
            <person name="Fast N.M."/>
            <person name="Green B.R."/>
            <person name="Grisdale C."/>
            <person name="Hempe F."/>
            <person name="Henrissat B."/>
            <person name="Hoppner M.P."/>
            <person name="Ishida K.-I."/>
            <person name="Kim E."/>
            <person name="Koreny L."/>
            <person name="Kroth P.G."/>
            <person name="Liu Y."/>
            <person name="Malik S.-B."/>
            <person name="Maier U.G."/>
            <person name="McRose D."/>
            <person name="Mock T."/>
            <person name="Neilson J.A."/>
            <person name="Onodera N.T."/>
            <person name="Poole A.M."/>
            <person name="Pritham E.J."/>
            <person name="Richards T.A."/>
            <person name="Rocap G."/>
            <person name="Roy S.W."/>
            <person name="Sarai C."/>
            <person name="Schaack S."/>
            <person name="Shirato S."/>
            <person name="Slamovits C.H."/>
            <person name="Spencer D.F."/>
            <person name="Suzuki S."/>
            <person name="Worden A.Z."/>
            <person name="Zauner S."/>
            <person name="Barry K."/>
            <person name="Bell C."/>
            <person name="Bharti A.K."/>
            <person name="Crow J.A."/>
            <person name="Grimwood J."/>
            <person name="Kramer R."/>
            <person name="Lindquist E."/>
            <person name="Lucas S."/>
            <person name="Salamov A."/>
            <person name="McFadden G.I."/>
            <person name="Lane C.E."/>
            <person name="Keeling P.J."/>
            <person name="Gray M.W."/>
            <person name="Grigoriev I.V."/>
            <person name="Archibald J.M."/>
        </authorList>
    </citation>
    <scope>NUCLEOTIDE SEQUENCE</scope>
    <source>
        <strain evidence="4">CCMP2712</strain>
    </source>
</reference>
<evidence type="ECO:0000313" key="2">
    <source>
        <dbReference type="EMBL" id="EKX50696.1"/>
    </source>
</evidence>
<evidence type="ECO:0000313" key="4">
    <source>
        <dbReference type="Proteomes" id="UP000011087"/>
    </source>
</evidence>
<evidence type="ECO:0000313" key="3">
    <source>
        <dbReference type="EnsemblProtists" id="EKX50696"/>
    </source>
</evidence>
<gene>
    <name evidence="2" type="ORF">GUITHDRAFT_103288</name>
</gene>